<sequence length="78" mass="8913">MLTFPARTKDDRKLQRNLRSGIVNFHVNTNITALQGPEWEMLYQRIGTDAMLHLLMDTSLFVALPNDCLCQLIGEPIL</sequence>
<keyword evidence="1" id="KW-0479">Metal-binding</keyword>
<dbReference type="GO" id="GO:0070034">
    <property type="term" value="F:telomerase RNA binding"/>
    <property type="evidence" value="ECO:0007669"/>
    <property type="project" value="TreeGrafter"/>
</dbReference>
<keyword evidence="1" id="KW-0539">Nucleus</keyword>
<keyword evidence="1" id="KW-0695">RNA-directed DNA polymerase</keyword>
<dbReference type="GO" id="GO:0042162">
    <property type="term" value="F:telomeric DNA binding"/>
    <property type="evidence" value="ECO:0007669"/>
    <property type="project" value="TreeGrafter"/>
</dbReference>
<dbReference type="Proteomes" id="UP001221757">
    <property type="component" value="Unassembled WGS sequence"/>
</dbReference>
<dbReference type="EMBL" id="JARKIE010000005">
    <property type="protein sequence ID" value="KAJ7707577.1"/>
    <property type="molecule type" value="Genomic_DNA"/>
</dbReference>
<comment type="similarity">
    <text evidence="1">Belongs to the reverse transcriptase family. Telomerase subfamily.</text>
</comment>
<dbReference type="Pfam" id="PF11474">
    <property type="entry name" value="TEN_TERT"/>
    <property type="match status" value="1"/>
</dbReference>
<gene>
    <name evidence="3" type="ORF">B0H17DRAFT_918260</name>
</gene>
<proteinExistence type="inferred from homology"/>
<feature type="non-terminal residue" evidence="3">
    <location>
        <position position="1"/>
    </location>
</feature>
<dbReference type="EC" id="2.7.7.49" evidence="1"/>
<feature type="domain" description="Telomerase reverse transcriptase TEN" evidence="2">
    <location>
        <begin position="23"/>
        <end position="74"/>
    </location>
</feature>
<comment type="catalytic activity">
    <reaction evidence="1">
        <text>DNA(n) + a 2'-deoxyribonucleoside 5'-triphosphate = DNA(n+1) + diphosphate</text>
        <dbReference type="Rhea" id="RHEA:22508"/>
        <dbReference type="Rhea" id="RHEA-COMP:17339"/>
        <dbReference type="Rhea" id="RHEA-COMP:17340"/>
        <dbReference type="ChEBI" id="CHEBI:33019"/>
        <dbReference type="ChEBI" id="CHEBI:61560"/>
        <dbReference type="ChEBI" id="CHEBI:173112"/>
        <dbReference type="EC" id="2.7.7.49"/>
    </reaction>
</comment>
<evidence type="ECO:0000259" key="2">
    <source>
        <dbReference type="Pfam" id="PF11474"/>
    </source>
</evidence>
<dbReference type="GO" id="GO:0003720">
    <property type="term" value="F:telomerase activity"/>
    <property type="evidence" value="ECO:0007669"/>
    <property type="project" value="InterPro"/>
</dbReference>
<organism evidence="3 4">
    <name type="scientific">Mycena rosella</name>
    <name type="common">Pink bonnet</name>
    <name type="synonym">Agaricus rosellus</name>
    <dbReference type="NCBI Taxonomy" id="1033263"/>
    <lineage>
        <taxon>Eukaryota</taxon>
        <taxon>Fungi</taxon>
        <taxon>Dikarya</taxon>
        <taxon>Basidiomycota</taxon>
        <taxon>Agaricomycotina</taxon>
        <taxon>Agaricomycetes</taxon>
        <taxon>Agaricomycetidae</taxon>
        <taxon>Agaricales</taxon>
        <taxon>Marasmiineae</taxon>
        <taxon>Mycenaceae</taxon>
        <taxon>Mycena</taxon>
    </lineage>
</organism>
<name>A0AAD7GXZ7_MYCRO</name>
<dbReference type="InterPro" id="IPR049915">
    <property type="entry name" value="TERT_TEN"/>
</dbReference>
<keyword evidence="4" id="KW-1185">Reference proteome</keyword>
<comment type="caution">
    <text evidence="3">The sequence shown here is derived from an EMBL/GenBank/DDBJ whole genome shotgun (WGS) entry which is preliminary data.</text>
</comment>
<reference evidence="3" key="1">
    <citation type="submission" date="2023-03" db="EMBL/GenBank/DDBJ databases">
        <title>Massive genome expansion in bonnet fungi (Mycena s.s.) driven by repeated elements and novel gene families across ecological guilds.</title>
        <authorList>
            <consortium name="Lawrence Berkeley National Laboratory"/>
            <person name="Harder C.B."/>
            <person name="Miyauchi S."/>
            <person name="Viragh M."/>
            <person name="Kuo A."/>
            <person name="Thoen E."/>
            <person name="Andreopoulos B."/>
            <person name="Lu D."/>
            <person name="Skrede I."/>
            <person name="Drula E."/>
            <person name="Henrissat B."/>
            <person name="Morin E."/>
            <person name="Kohler A."/>
            <person name="Barry K."/>
            <person name="LaButti K."/>
            <person name="Morin E."/>
            <person name="Salamov A."/>
            <person name="Lipzen A."/>
            <person name="Mereny Z."/>
            <person name="Hegedus B."/>
            <person name="Baldrian P."/>
            <person name="Stursova M."/>
            <person name="Weitz H."/>
            <person name="Taylor A."/>
            <person name="Grigoriev I.V."/>
            <person name="Nagy L.G."/>
            <person name="Martin F."/>
            <person name="Kauserud H."/>
        </authorList>
    </citation>
    <scope>NUCLEOTIDE SEQUENCE</scope>
    <source>
        <strain evidence="3">CBHHK067</strain>
    </source>
</reference>
<dbReference type="PANTHER" id="PTHR12066">
    <property type="entry name" value="TELOMERASE REVERSE TRANSCRIPTASE"/>
    <property type="match status" value="1"/>
</dbReference>
<keyword evidence="1" id="KW-0460">Magnesium</keyword>
<accession>A0AAD7GXZ7</accession>
<keyword evidence="1" id="KW-0158">Chromosome</keyword>
<keyword evidence="1" id="KW-0779">Telomere</keyword>
<evidence type="ECO:0000313" key="4">
    <source>
        <dbReference type="Proteomes" id="UP001221757"/>
    </source>
</evidence>
<dbReference type="InterPro" id="IPR003545">
    <property type="entry name" value="Telomerase_RT"/>
</dbReference>
<protein>
    <recommendedName>
        <fullName evidence="1">Telomerase reverse transcriptase</fullName>
        <ecNumber evidence="1">2.7.7.49</ecNumber>
    </recommendedName>
    <alternativeName>
        <fullName evidence="1">Telomerase catalytic subunit</fullName>
    </alternativeName>
</protein>
<dbReference type="AlphaFoldDB" id="A0AAD7GXZ7"/>
<comment type="subcellular location">
    <subcellularLocation>
        <location evidence="1">Nucleus</location>
    </subcellularLocation>
    <subcellularLocation>
        <location evidence="1">Chromosome</location>
        <location evidence="1">Telomere</location>
    </subcellularLocation>
</comment>
<dbReference type="GO" id="GO:0046872">
    <property type="term" value="F:metal ion binding"/>
    <property type="evidence" value="ECO:0007669"/>
    <property type="project" value="UniProtKB-KW"/>
</dbReference>
<evidence type="ECO:0000313" key="3">
    <source>
        <dbReference type="EMBL" id="KAJ7707577.1"/>
    </source>
</evidence>
<keyword evidence="1" id="KW-0808">Transferase</keyword>
<dbReference type="GO" id="GO:0000781">
    <property type="term" value="C:chromosome, telomeric region"/>
    <property type="evidence" value="ECO:0007669"/>
    <property type="project" value="UniProtKB-SubCell"/>
</dbReference>
<dbReference type="PANTHER" id="PTHR12066:SF0">
    <property type="entry name" value="TELOMERASE REVERSE TRANSCRIPTASE"/>
    <property type="match status" value="1"/>
</dbReference>
<comment type="function">
    <text evidence="1">Telomerase is a ribonucleoprotein enzyme essential for the replication of chromosome termini in most eukaryotes. It elongates telomeres. It is a reverse transcriptase that adds simple sequence repeats to chromosome ends by copying a template sequence within the RNA component of the enzyme.</text>
</comment>
<dbReference type="GO" id="GO:0000333">
    <property type="term" value="C:telomerase catalytic core complex"/>
    <property type="evidence" value="ECO:0007669"/>
    <property type="project" value="TreeGrafter"/>
</dbReference>
<keyword evidence="1" id="KW-0548">Nucleotidyltransferase</keyword>
<evidence type="ECO:0000256" key="1">
    <source>
        <dbReference type="RuleBase" id="RU365061"/>
    </source>
</evidence>
<dbReference type="GO" id="GO:0007004">
    <property type="term" value="P:telomere maintenance via telomerase"/>
    <property type="evidence" value="ECO:0007669"/>
    <property type="project" value="TreeGrafter"/>
</dbReference>